<protein>
    <submittedName>
        <fullName evidence="8">MFS transporter</fullName>
    </submittedName>
</protein>
<comment type="similarity">
    <text evidence="2">Belongs to the major facilitator superfamily.</text>
</comment>
<evidence type="ECO:0000313" key="8">
    <source>
        <dbReference type="EMBL" id="HJA91210.1"/>
    </source>
</evidence>
<dbReference type="PANTHER" id="PTHR23514:SF3">
    <property type="entry name" value="BYPASS OF STOP CODON PROTEIN 6"/>
    <property type="match status" value="1"/>
</dbReference>
<reference evidence="8" key="1">
    <citation type="journal article" date="2021" name="PeerJ">
        <title>Extensive microbial diversity within the chicken gut microbiome revealed by metagenomics and culture.</title>
        <authorList>
            <person name="Gilroy R."/>
            <person name="Ravi A."/>
            <person name="Getino M."/>
            <person name="Pursley I."/>
            <person name="Horton D.L."/>
            <person name="Alikhan N.F."/>
            <person name="Baker D."/>
            <person name="Gharbi K."/>
            <person name="Hall N."/>
            <person name="Watson M."/>
            <person name="Adriaenssens E.M."/>
            <person name="Foster-Nyarko E."/>
            <person name="Jarju S."/>
            <person name="Secka A."/>
            <person name="Antonio M."/>
            <person name="Oren A."/>
            <person name="Chaudhuri R.R."/>
            <person name="La Ragione R."/>
            <person name="Hildebrand F."/>
            <person name="Pallen M.J."/>
        </authorList>
    </citation>
    <scope>NUCLEOTIDE SEQUENCE</scope>
    <source>
        <strain evidence="8">CHK171-505</strain>
    </source>
</reference>
<feature type="transmembrane region" description="Helical" evidence="7">
    <location>
        <begin position="12"/>
        <end position="33"/>
    </location>
</feature>
<sequence>MLTENYQHTIRASYLGYVTQAIVNNFAPLLFLIFRQSLGIPIEKITLLITANFVIQFIVDLLAIKFVDRIGYRISVVAAHIFSGIGLLGLGVFPFLLADKFLGLLLAVFCYAIGGGLIEVLISPIVEACPTDNKSSSMSLLHSFYCWGMVAVIIISTLFLQVFGEGSWVVLAGLWALIPLSNALYFSKVPIASLTESHEQTPLKSLFSMKTFWLFVLLMISAGSAEQAMIQWASAFAESGLAISKTVGDLLGPCMFAILMGVSRVFYARFSEKIDLLKFIIASGCLCVLSYLLVIFSPLPLLSLVGCALCGLSVGILWPGVISLAAGKFPRGGTAIFAILALAGDIGCAVGPTIVGSVSSLFDDNLRYGFMAAIVFPLILVICTIIYKWQINLKVSVAKL</sequence>
<dbReference type="PANTHER" id="PTHR23514">
    <property type="entry name" value="BYPASS OF STOP CODON PROTEIN 6"/>
    <property type="match status" value="1"/>
</dbReference>
<comment type="subcellular location">
    <subcellularLocation>
        <location evidence="1">Cell membrane</location>
        <topology evidence="1">Multi-pass membrane protein</topology>
    </subcellularLocation>
</comment>
<feature type="transmembrane region" description="Helical" evidence="7">
    <location>
        <begin position="337"/>
        <end position="362"/>
    </location>
</feature>
<comment type="caution">
    <text evidence="8">The sequence shown here is derived from an EMBL/GenBank/DDBJ whole genome shotgun (WGS) entry which is preliminary data.</text>
</comment>
<dbReference type="InterPro" id="IPR011701">
    <property type="entry name" value="MFS"/>
</dbReference>
<name>A0A9D2I2N2_9LACT</name>
<keyword evidence="5 7" id="KW-1133">Transmembrane helix</keyword>
<evidence type="ECO:0000256" key="5">
    <source>
        <dbReference type="ARBA" id="ARBA00022989"/>
    </source>
</evidence>
<feature type="transmembrane region" description="Helical" evidence="7">
    <location>
        <begin position="250"/>
        <end position="267"/>
    </location>
</feature>
<evidence type="ECO:0000313" key="9">
    <source>
        <dbReference type="Proteomes" id="UP000886856"/>
    </source>
</evidence>
<dbReference type="GO" id="GO:0005886">
    <property type="term" value="C:plasma membrane"/>
    <property type="evidence" value="ECO:0007669"/>
    <property type="project" value="UniProtKB-SubCell"/>
</dbReference>
<evidence type="ECO:0000256" key="4">
    <source>
        <dbReference type="ARBA" id="ARBA00022692"/>
    </source>
</evidence>
<proteinExistence type="inferred from homology"/>
<dbReference type="InterPro" id="IPR051788">
    <property type="entry name" value="MFS_Transporter"/>
</dbReference>
<dbReference type="Gene3D" id="1.20.1250.20">
    <property type="entry name" value="MFS general substrate transporter like domains"/>
    <property type="match status" value="1"/>
</dbReference>
<reference evidence="8" key="2">
    <citation type="submission" date="2021-04" db="EMBL/GenBank/DDBJ databases">
        <authorList>
            <person name="Gilroy R."/>
        </authorList>
    </citation>
    <scope>NUCLEOTIDE SEQUENCE</scope>
    <source>
        <strain evidence="8">CHK171-505</strain>
    </source>
</reference>
<dbReference type="AlphaFoldDB" id="A0A9D2I2N2"/>
<dbReference type="SUPFAM" id="SSF103473">
    <property type="entry name" value="MFS general substrate transporter"/>
    <property type="match status" value="1"/>
</dbReference>
<evidence type="ECO:0000256" key="3">
    <source>
        <dbReference type="ARBA" id="ARBA00022448"/>
    </source>
</evidence>
<evidence type="ECO:0000256" key="6">
    <source>
        <dbReference type="ARBA" id="ARBA00023136"/>
    </source>
</evidence>
<feature type="transmembrane region" description="Helical" evidence="7">
    <location>
        <begin position="144"/>
        <end position="163"/>
    </location>
</feature>
<dbReference type="InterPro" id="IPR036259">
    <property type="entry name" value="MFS_trans_sf"/>
</dbReference>
<accession>A0A9D2I2N2</accession>
<keyword evidence="4 7" id="KW-0812">Transmembrane</keyword>
<feature type="transmembrane region" description="Helical" evidence="7">
    <location>
        <begin position="169"/>
        <end position="191"/>
    </location>
</feature>
<gene>
    <name evidence="8" type="ORF">H9948_10525</name>
</gene>
<feature type="transmembrane region" description="Helical" evidence="7">
    <location>
        <begin position="279"/>
        <end position="296"/>
    </location>
</feature>
<organism evidence="8 9">
    <name type="scientific">Candidatus Jeotgalibaca merdavium</name>
    <dbReference type="NCBI Taxonomy" id="2838627"/>
    <lineage>
        <taxon>Bacteria</taxon>
        <taxon>Bacillati</taxon>
        <taxon>Bacillota</taxon>
        <taxon>Bacilli</taxon>
        <taxon>Lactobacillales</taxon>
        <taxon>Carnobacteriaceae</taxon>
        <taxon>Jeotgalibaca</taxon>
    </lineage>
</organism>
<feature type="transmembrane region" description="Helical" evidence="7">
    <location>
        <begin position="302"/>
        <end position="325"/>
    </location>
</feature>
<feature type="transmembrane region" description="Helical" evidence="7">
    <location>
        <begin position="76"/>
        <end position="96"/>
    </location>
</feature>
<keyword evidence="3" id="KW-0813">Transport</keyword>
<feature type="transmembrane region" description="Helical" evidence="7">
    <location>
        <begin position="102"/>
        <end position="123"/>
    </location>
</feature>
<evidence type="ECO:0000256" key="2">
    <source>
        <dbReference type="ARBA" id="ARBA00008335"/>
    </source>
</evidence>
<dbReference type="GO" id="GO:0022857">
    <property type="term" value="F:transmembrane transporter activity"/>
    <property type="evidence" value="ECO:0007669"/>
    <property type="project" value="InterPro"/>
</dbReference>
<dbReference type="Proteomes" id="UP000886856">
    <property type="component" value="Unassembled WGS sequence"/>
</dbReference>
<evidence type="ECO:0000256" key="7">
    <source>
        <dbReference type="SAM" id="Phobius"/>
    </source>
</evidence>
<feature type="transmembrane region" description="Helical" evidence="7">
    <location>
        <begin position="45"/>
        <end position="64"/>
    </location>
</feature>
<keyword evidence="6 7" id="KW-0472">Membrane</keyword>
<dbReference type="Pfam" id="PF07690">
    <property type="entry name" value="MFS_1"/>
    <property type="match status" value="1"/>
</dbReference>
<evidence type="ECO:0000256" key="1">
    <source>
        <dbReference type="ARBA" id="ARBA00004651"/>
    </source>
</evidence>
<feature type="transmembrane region" description="Helical" evidence="7">
    <location>
        <begin position="368"/>
        <end position="387"/>
    </location>
</feature>
<feature type="transmembrane region" description="Helical" evidence="7">
    <location>
        <begin position="212"/>
        <end position="230"/>
    </location>
</feature>
<dbReference type="EMBL" id="DWYW01000242">
    <property type="protein sequence ID" value="HJA91210.1"/>
    <property type="molecule type" value="Genomic_DNA"/>
</dbReference>